<evidence type="ECO:0000313" key="5">
    <source>
        <dbReference type="Proteomes" id="UP001285354"/>
    </source>
</evidence>
<dbReference type="Proteomes" id="UP001285354">
    <property type="component" value="Unassembled WGS sequence"/>
</dbReference>
<proteinExistence type="predicted"/>
<evidence type="ECO:0000313" key="4">
    <source>
        <dbReference type="EMBL" id="KAK2624752.1"/>
    </source>
</evidence>
<gene>
    <name evidence="4" type="ORF">QTJ16_005945</name>
</gene>
<protein>
    <recommendedName>
        <fullName evidence="3">SGNH hydrolase-type esterase domain-containing protein</fullName>
    </recommendedName>
</protein>
<feature type="chain" id="PRO_5041915010" description="SGNH hydrolase-type esterase domain-containing protein" evidence="2">
    <location>
        <begin position="20"/>
        <end position="330"/>
    </location>
</feature>
<feature type="signal peptide" evidence="2">
    <location>
        <begin position="1"/>
        <end position="19"/>
    </location>
</feature>
<dbReference type="PANTHER" id="PTHR30383:SF5">
    <property type="entry name" value="SGNH HYDROLASE-TYPE ESTERASE DOMAIN-CONTAINING PROTEIN"/>
    <property type="match status" value="1"/>
</dbReference>
<feature type="domain" description="SGNH hydrolase-type esterase" evidence="3">
    <location>
        <begin position="57"/>
        <end position="234"/>
    </location>
</feature>
<dbReference type="GO" id="GO:0004622">
    <property type="term" value="F:phosphatidylcholine lysophospholipase activity"/>
    <property type="evidence" value="ECO:0007669"/>
    <property type="project" value="TreeGrafter"/>
</dbReference>
<accession>A0AAD9WAY9</accession>
<dbReference type="InterPro" id="IPR036514">
    <property type="entry name" value="SGNH_hydro_sf"/>
</dbReference>
<evidence type="ECO:0000259" key="3">
    <source>
        <dbReference type="Pfam" id="PF13472"/>
    </source>
</evidence>
<keyword evidence="2" id="KW-0732">Signal</keyword>
<name>A0AAD9WAY9_9HELO</name>
<dbReference type="InterPro" id="IPR051532">
    <property type="entry name" value="Ester_Hydrolysis_Enzymes"/>
</dbReference>
<sequence length="330" mass="35467">MLFISLLCSVSILSFTAFASPTEFRAIPVVEKRSSDVQTLESRLQARSGVDLSIITIGASIAKGYGSTDGNGFRSGVKSILTSAGNRVTMVGTQRSGTMPNNDHEAYEGLRIDEVTAKVKANLATLKPSPNIAIIHLGSNDISQNYATSTMHQRLSSLLDYICQTLPNARIVVSTLLPHTKIEDGALKYNANLRAVVNSQRQRGRHVYLADVHTPELTPGDMHDTIHPNNNGYAKMARIYAKAIQDALRDPPATVPVTRNTPSSPLPVLEDPYKTTNLTSNSTTSTPIPLQGIVQGGADSMYHQSKSGSVTGSIIQQLFLILGCAVLLLA</sequence>
<comment type="caution">
    <text evidence="4">The sequence shown here is derived from an EMBL/GenBank/DDBJ whole genome shotgun (WGS) entry which is preliminary data.</text>
</comment>
<dbReference type="PANTHER" id="PTHR30383">
    <property type="entry name" value="THIOESTERASE 1/PROTEASE 1/LYSOPHOSPHOLIPASE L1"/>
    <property type="match status" value="1"/>
</dbReference>
<dbReference type="Pfam" id="PF13472">
    <property type="entry name" value="Lipase_GDSL_2"/>
    <property type="match status" value="1"/>
</dbReference>
<evidence type="ECO:0000256" key="1">
    <source>
        <dbReference type="SAM" id="MobiDB-lite"/>
    </source>
</evidence>
<organism evidence="4 5">
    <name type="scientific">Diplocarpon rosae</name>
    <dbReference type="NCBI Taxonomy" id="946125"/>
    <lineage>
        <taxon>Eukaryota</taxon>
        <taxon>Fungi</taxon>
        <taxon>Dikarya</taxon>
        <taxon>Ascomycota</taxon>
        <taxon>Pezizomycotina</taxon>
        <taxon>Leotiomycetes</taxon>
        <taxon>Helotiales</taxon>
        <taxon>Drepanopezizaceae</taxon>
        <taxon>Diplocarpon</taxon>
    </lineage>
</organism>
<dbReference type="EMBL" id="JAUBYV010000009">
    <property type="protein sequence ID" value="KAK2624752.1"/>
    <property type="molecule type" value="Genomic_DNA"/>
</dbReference>
<dbReference type="SUPFAM" id="SSF52266">
    <property type="entry name" value="SGNH hydrolase"/>
    <property type="match status" value="1"/>
</dbReference>
<evidence type="ECO:0000256" key="2">
    <source>
        <dbReference type="SAM" id="SignalP"/>
    </source>
</evidence>
<dbReference type="InterPro" id="IPR013830">
    <property type="entry name" value="SGNH_hydro"/>
</dbReference>
<dbReference type="AlphaFoldDB" id="A0AAD9WAY9"/>
<dbReference type="Gene3D" id="3.40.50.1110">
    <property type="entry name" value="SGNH hydrolase"/>
    <property type="match status" value="1"/>
</dbReference>
<reference evidence="4" key="1">
    <citation type="submission" date="2023-06" db="EMBL/GenBank/DDBJ databases">
        <title>Draft genome of Marssonina rosae.</title>
        <authorList>
            <person name="Cheng Q."/>
        </authorList>
    </citation>
    <scope>NUCLEOTIDE SEQUENCE</scope>
    <source>
        <strain evidence="4">R4</strain>
    </source>
</reference>
<feature type="region of interest" description="Disordered" evidence="1">
    <location>
        <begin position="252"/>
        <end position="272"/>
    </location>
</feature>
<keyword evidence="5" id="KW-1185">Reference proteome</keyword>
<dbReference type="CDD" id="cd01833">
    <property type="entry name" value="XynB_like"/>
    <property type="match status" value="1"/>
</dbReference>